<dbReference type="InterPro" id="IPR023828">
    <property type="entry name" value="Peptidase_S8_Ser-AS"/>
</dbReference>
<dbReference type="Proteomes" id="UP000027073">
    <property type="component" value="Unassembled WGS sequence"/>
</dbReference>
<feature type="signal peptide" evidence="16">
    <location>
        <begin position="1"/>
        <end position="20"/>
    </location>
</feature>
<dbReference type="SUPFAM" id="SSF52743">
    <property type="entry name" value="Subtilisin-like"/>
    <property type="match status" value="1"/>
</dbReference>
<dbReference type="EMBL" id="KL198007">
    <property type="protein sequence ID" value="KDQ29698.1"/>
    <property type="molecule type" value="Genomic_DNA"/>
</dbReference>
<protein>
    <recommendedName>
        <fullName evidence="4">tripeptidyl-peptidase II</fullName>
        <ecNumber evidence="4">3.4.14.10</ecNumber>
    </recommendedName>
</protein>
<evidence type="ECO:0000259" key="17">
    <source>
        <dbReference type="PROSITE" id="PS51695"/>
    </source>
</evidence>
<keyword evidence="7 15" id="KW-0479">Metal-binding</keyword>
<comment type="cofactor">
    <cofactor evidence="15">
        <name>Ca(2+)</name>
        <dbReference type="ChEBI" id="CHEBI:29108"/>
    </cofactor>
    <text evidence="15">Binds 1 Ca(2+) ion per subunit.</text>
</comment>
<dbReference type="InParanoid" id="A0A067NNP4"/>
<evidence type="ECO:0000256" key="7">
    <source>
        <dbReference type="ARBA" id="ARBA00022723"/>
    </source>
</evidence>
<keyword evidence="5" id="KW-0964">Secreted</keyword>
<dbReference type="InterPro" id="IPR000209">
    <property type="entry name" value="Peptidase_S8/S53_dom"/>
</dbReference>
<keyword evidence="11 15" id="KW-0106">Calcium</keyword>
<evidence type="ECO:0000256" key="16">
    <source>
        <dbReference type="SAM" id="SignalP"/>
    </source>
</evidence>
<dbReference type="GO" id="GO:0008240">
    <property type="term" value="F:tripeptidyl-peptidase activity"/>
    <property type="evidence" value="ECO:0007669"/>
    <property type="project" value="UniProtKB-EC"/>
</dbReference>
<name>A0A067NNP4_PLEO1</name>
<dbReference type="InterPro" id="IPR030400">
    <property type="entry name" value="Sedolisin_dom"/>
</dbReference>
<dbReference type="HOGENOM" id="CLU_013783_3_0_1"/>
<dbReference type="GO" id="GO:0046872">
    <property type="term" value="F:metal ion binding"/>
    <property type="evidence" value="ECO:0007669"/>
    <property type="project" value="UniProtKB-UniRule"/>
</dbReference>
<feature type="active site" description="Charge relay system" evidence="15">
    <location>
        <position position="317"/>
    </location>
</feature>
<dbReference type="GO" id="GO:0004252">
    <property type="term" value="F:serine-type endopeptidase activity"/>
    <property type="evidence" value="ECO:0007669"/>
    <property type="project" value="UniProtKB-UniRule"/>
</dbReference>
<organism evidence="18 19">
    <name type="scientific">Pleurotus ostreatus (strain PC15)</name>
    <name type="common">Oyster mushroom</name>
    <dbReference type="NCBI Taxonomy" id="1137138"/>
    <lineage>
        <taxon>Eukaryota</taxon>
        <taxon>Fungi</taxon>
        <taxon>Dikarya</taxon>
        <taxon>Basidiomycota</taxon>
        <taxon>Agaricomycotina</taxon>
        <taxon>Agaricomycetes</taxon>
        <taxon>Agaricomycetidae</taxon>
        <taxon>Agaricales</taxon>
        <taxon>Pleurotineae</taxon>
        <taxon>Pleurotaceae</taxon>
        <taxon>Pleurotus</taxon>
    </lineage>
</organism>
<dbReference type="InterPro" id="IPR036852">
    <property type="entry name" value="Peptidase_S8/S53_dom_sf"/>
</dbReference>
<dbReference type="FunFam" id="3.40.50.200:FF:000015">
    <property type="entry name" value="Tripeptidyl peptidase A"/>
    <property type="match status" value="1"/>
</dbReference>
<evidence type="ECO:0000313" key="18">
    <source>
        <dbReference type="EMBL" id="KDQ29698.1"/>
    </source>
</evidence>
<evidence type="ECO:0000256" key="8">
    <source>
        <dbReference type="ARBA" id="ARBA00022729"/>
    </source>
</evidence>
<evidence type="ECO:0000256" key="1">
    <source>
        <dbReference type="ARBA" id="ARBA00001910"/>
    </source>
</evidence>
<dbReference type="PANTHER" id="PTHR14218:SF15">
    <property type="entry name" value="TRIPEPTIDYL-PEPTIDASE 1"/>
    <property type="match status" value="1"/>
</dbReference>
<dbReference type="PROSITE" id="PS00138">
    <property type="entry name" value="SUBTILASE_SER"/>
    <property type="match status" value="1"/>
</dbReference>
<dbReference type="EC" id="3.4.14.10" evidence="4"/>
<keyword evidence="13" id="KW-0865">Zymogen</keyword>
<proteinExistence type="predicted"/>
<dbReference type="InterPro" id="IPR015366">
    <property type="entry name" value="S53_propep"/>
</dbReference>
<dbReference type="Pfam" id="PF00082">
    <property type="entry name" value="Peptidase_S8"/>
    <property type="match status" value="1"/>
</dbReference>
<keyword evidence="14" id="KW-0325">Glycoprotein</keyword>
<evidence type="ECO:0000256" key="12">
    <source>
        <dbReference type="ARBA" id="ARBA00023026"/>
    </source>
</evidence>
<feature type="active site" description="Charge relay system" evidence="15">
    <location>
        <position position="530"/>
    </location>
</feature>
<comment type="function">
    <text evidence="2">Secreted tripeptidyl-peptidase which degrades proteins at acidic pHs and is involved in virulence.</text>
</comment>
<evidence type="ECO:0000256" key="9">
    <source>
        <dbReference type="ARBA" id="ARBA00022801"/>
    </source>
</evidence>
<evidence type="ECO:0000256" key="13">
    <source>
        <dbReference type="ARBA" id="ARBA00023145"/>
    </source>
</evidence>
<evidence type="ECO:0000256" key="14">
    <source>
        <dbReference type="ARBA" id="ARBA00023180"/>
    </source>
</evidence>
<dbReference type="InterPro" id="IPR050819">
    <property type="entry name" value="Tripeptidyl-peptidase_I"/>
</dbReference>
<dbReference type="OrthoDB" id="409122at2759"/>
<evidence type="ECO:0000256" key="15">
    <source>
        <dbReference type="PROSITE-ProRule" id="PRU01032"/>
    </source>
</evidence>
<dbReference type="GO" id="GO:0005576">
    <property type="term" value="C:extracellular region"/>
    <property type="evidence" value="ECO:0007669"/>
    <property type="project" value="UniProtKB-SubCell"/>
</dbReference>
<gene>
    <name evidence="18" type="ORF">PLEOSDRAFT_1064502</name>
</gene>
<keyword evidence="6 15" id="KW-0645">Protease</keyword>
<dbReference type="SUPFAM" id="SSF54897">
    <property type="entry name" value="Protease propeptides/inhibitors"/>
    <property type="match status" value="1"/>
</dbReference>
<evidence type="ECO:0000313" key="19">
    <source>
        <dbReference type="Proteomes" id="UP000027073"/>
    </source>
</evidence>
<accession>A0A067NNP4</accession>
<dbReference type="Pfam" id="PF09286">
    <property type="entry name" value="Pro-kuma_activ"/>
    <property type="match status" value="1"/>
</dbReference>
<keyword evidence="9 15" id="KW-0378">Hydrolase</keyword>
<evidence type="ECO:0000256" key="4">
    <source>
        <dbReference type="ARBA" id="ARBA00012462"/>
    </source>
</evidence>
<dbReference type="Gene3D" id="3.40.50.200">
    <property type="entry name" value="Peptidase S8/S53 domain"/>
    <property type="match status" value="1"/>
</dbReference>
<evidence type="ECO:0000256" key="11">
    <source>
        <dbReference type="ARBA" id="ARBA00022837"/>
    </source>
</evidence>
<dbReference type="STRING" id="1137138.A0A067NNP4"/>
<dbReference type="PROSITE" id="PS51695">
    <property type="entry name" value="SEDOLISIN"/>
    <property type="match status" value="1"/>
</dbReference>
<dbReference type="GO" id="GO:0006508">
    <property type="term" value="P:proteolysis"/>
    <property type="evidence" value="ECO:0007669"/>
    <property type="project" value="UniProtKB-KW"/>
</dbReference>
<dbReference type="CDD" id="cd11377">
    <property type="entry name" value="Pro-peptidase_S53"/>
    <property type="match status" value="1"/>
</dbReference>
<dbReference type="VEuPathDB" id="FungiDB:PLEOSDRAFT_1064502"/>
<feature type="binding site" evidence="15">
    <location>
        <position position="572"/>
    </location>
    <ligand>
        <name>Ca(2+)</name>
        <dbReference type="ChEBI" id="CHEBI:29108"/>
    </ligand>
</feature>
<reference evidence="19" key="1">
    <citation type="journal article" date="2014" name="Proc. Natl. Acad. Sci. U.S.A.">
        <title>Extensive sampling of basidiomycete genomes demonstrates inadequacy of the white-rot/brown-rot paradigm for wood decay fungi.</title>
        <authorList>
            <person name="Riley R."/>
            <person name="Salamov A.A."/>
            <person name="Brown D.W."/>
            <person name="Nagy L.G."/>
            <person name="Floudas D."/>
            <person name="Held B.W."/>
            <person name="Levasseur A."/>
            <person name="Lombard V."/>
            <person name="Morin E."/>
            <person name="Otillar R."/>
            <person name="Lindquist E.A."/>
            <person name="Sun H."/>
            <person name="LaButti K.M."/>
            <person name="Schmutz J."/>
            <person name="Jabbour D."/>
            <person name="Luo H."/>
            <person name="Baker S.E."/>
            <person name="Pisabarro A.G."/>
            <person name="Walton J.D."/>
            <person name="Blanchette R.A."/>
            <person name="Henrissat B."/>
            <person name="Martin F."/>
            <person name="Cullen D."/>
            <person name="Hibbett D.S."/>
            <person name="Grigoriev I.V."/>
        </authorList>
    </citation>
    <scope>NUCLEOTIDE SEQUENCE [LARGE SCALE GENOMIC DNA]</scope>
    <source>
        <strain evidence="19">PC15</strain>
    </source>
</reference>
<evidence type="ECO:0000256" key="10">
    <source>
        <dbReference type="ARBA" id="ARBA00022825"/>
    </source>
</evidence>
<evidence type="ECO:0000256" key="6">
    <source>
        <dbReference type="ARBA" id="ARBA00022670"/>
    </source>
</evidence>
<sequence>MRIPIFTAASLALAVLPCLAVPSYYASRDNGCEHQVKESITPPHGWTKYAAAPPYHTITLRIALSQPHFSTLEQHLAEISDPDHPRYGAHLSAEEVDALAAPHSDSIRLVDEWLAGHGLKDSDIARSSSKDSLSFTVPVKLAEQMLDTEYNVWRHDDDEYILRTTRYSLPAKLHAHIELVQPTTIFARWKGLKSHLFYEDVEVQTKTLASPLMNVNNFNVVGGGILPDGRVDPNCNYTITLNCLRQMYNIEYTPQAIDKQRIGITGYLEQFANIEDLQSFYKMQRPDALGSDFEYFSVAGGINNQSIEAAGTEANLDVQYAFGLAHPIPGVYWSTAGRPPFQADIATVRNTNEPYQEWLDYMSSFPDPPAVISTSYGDAEQTVPRSYAVNVCRGFAKLTARGVSLIFASGDGGVGDGNPDPETQKCISNDGRNATRFSPLFPATCPYVTAVGGTNSYPEVAVYFSGGGFSNYFPRPAYQSQAVNQFLGKLGNTYQGLYNRFGRAIPDVAAQGRHYAIHSRGKWASIGGTSAAAPVFAAVISLINDARLAQGKSVLGFLNPALYKSAIPGLNDITEGNNPGCGTNGFSATDGWDPVTGLGTPDFLKLKDIYTNMP</sequence>
<dbReference type="AlphaFoldDB" id="A0A067NNP4"/>
<keyword evidence="10 15" id="KW-0720">Serine protease</keyword>
<comment type="subcellular location">
    <subcellularLocation>
        <location evidence="3">Secreted</location>
        <location evidence="3">Extracellular space</location>
    </subcellularLocation>
</comment>
<dbReference type="CDD" id="cd04056">
    <property type="entry name" value="Peptidases_S53"/>
    <property type="match status" value="1"/>
</dbReference>
<feature type="domain" description="Peptidase S53" evidence="17">
    <location>
        <begin position="238"/>
        <end position="613"/>
    </location>
</feature>
<feature type="active site" description="Charge relay system" evidence="15">
    <location>
        <position position="313"/>
    </location>
</feature>
<dbReference type="SMART" id="SM00944">
    <property type="entry name" value="Pro-kuma_activ"/>
    <property type="match status" value="1"/>
</dbReference>
<feature type="binding site" evidence="15">
    <location>
        <position position="591"/>
    </location>
    <ligand>
        <name>Ca(2+)</name>
        <dbReference type="ChEBI" id="CHEBI:29108"/>
    </ligand>
</feature>
<evidence type="ECO:0000256" key="3">
    <source>
        <dbReference type="ARBA" id="ARBA00004239"/>
    </source>
</evidence>
<evidence type="ECO:0000256" key="5">
    <source>
        <dbReference type="ARBA" id="ARBA00022525"/>
    </source>
</evidence>
<keyword evidence="12" id="KW-0843">Virulence</keyword>
<feature type="binding site" evidence="15">
    <location>
        <position position="573"/>
    </location>
    <ligand>
        <name>Ca(2+)</name>
        <dbReference type="ChEBI" id="CHEBI:29108"/>
    </ligand>
</feature>
<feature type="binding site" evidence="15">
    <location>
        <position position="593"/>
    </location>
    <ligand>
        <name>Ca(2+)</name>
        <dbReference type="ChEBI" id="CHEBI:29108"/>
    </ligand>
</feature>
<dbReference type="PANTHER" id="PTHR14218">
    <property type="entry name" value="PROTEASE S8 TRIPEPTIDYL PEPTIDASE I CLN2"/>
    <property type="match status" value="1"/>
</dbReference>
<evidence type="ECO:0000256" key="2">
    <source>
        <dbReference type="ARBA" id="ARBA00002451"/>
    </source>
</evidence>
<keyword evidence="8 16" id="KW-0732">Signal</keyword>
<comment type="catalytic activity">
    <reaction evidence="1">
        <text>Release of an N-terminal tripeptide from a polypeptide.</text>
        <dbReference type="EC" id="3.4.14.10"/>
    </reaction>
</comment>
<feature type="chain" id="PRO_5001646814" description="tripeptidyl-peptidase II" evidence="16">
    <location>
        <begin position="21"/>
        <end position="614"/>
    </location>
</feature>